<proteinExistence type="predicted"/>
<dbReference type="RefSeq" id="WP_126724124.1">
    <property type="nucleotide sequence ID" value="NZ_RYZH01000006.1"/>
</dbReference>
<gene>
    <name evidence="1" type="ORF">TsocGM_04490</name>
</gene>
<accession>A0A432MN59</accession>
<dbReference type="AlphaFoldDB" id="A0A432MN59"/>
<reference evidence="1 2" key="2">
    <citation type="submission" date="2019-01" db="EMBL/GenBank/DDBJ databases">
        <title>Tautonia sociabilis, a novel thermotolerant planctomycete of Isosphaeraceae family, isolated from a 4000 m deep subterranean habitat.</title>
        <authorList>
            <person name="Kovaleva O.L."/>
            <person name="Elcheninov A.G."/>
            <person name="Van Heerden E."/>
            <person name="Toshchakov S.V."/>
            <person name="Novikov A."/>
            <person name="Bonch-Osmolovskaya E.A."/>
            <person name="Kublanov I.V."/>
        </authorList>
    </citation>
    <scope>NUCLEOTIDE SEQUENCE [LARGE SCALE GENOMIC DNA]</scope>
    <source>
        <strain evidence="1 2">GM2012</strain>
    </source>
</reference>
<comment type="caution">
    <text evidence="1">The sequence shown here is derived from an EMBL/GenBank/DDBJ whole genome shotgun (WGS) entry which is preliminary data.</text>
</comment>
<dbReference type="OrthoDB" id="284494at2"/>
<reference evidence="1 2" key="1">
    <citation type="submission" date="2018-12" db="EMBL/GenBank/DDBJ databases">
        <authorList>
            <person name="Toschakov S.V."/>
        </authorList>
    </citation>
    <scope>NUCLEOTIDE SEQUENCE [LARGE SCALE GENOMIC DNA]</scope>
    <source>
        <strain evidence="1 2">GM2012</strain>
    </source>
</reference>
<organism evidence="1 2">
    <name type="scientific">Tautonia sociabilis</name>
    <dbReference type="NCBI Taxonomy" id="2080755"/>
    <lineage>
        <taxon>Bacteria</taxon>
        <taxon>Pseudomonadati</taxon>
        <taxon>Planctomycetota</taxon>
        <taxon>Planctomycetia</taxon>
        <taxon>Isosphaerales</taxon>
        <taxon>Isosphaeraceae</taxon>
        <taxon>Tautonia</taxon>
    </lineage>
</organism>
<dbReference type="Proteomes" id="UP000280296">
    <property type="component" value="Unassembled WGS sequence"/>
</dbReference>
<protein>
    <submittedName>
        <fullName evidence="1">Uncharacterized protein</fullName>
    </submittedName>
</protein>
<sequence length="199" mass="22215">MLATQFSTRCLADRIRRAYLRRRPWWSGGDPGSSVWAAAASALIQAHGTDRRLPLDPELFVASQPASDALADPWGDLVGALPIRRYRRRVRDIVRRLREELRGEIRLMIGRARRGQSLELQIKFGGPGLSPLGRYVAARRINREDLAEAIREAALRQHEGCPLYRLACRGLLTEGDYPASAPLPYPINPMPAGAVVGWN</sequence>
<dbReference type="EMBL" id="RYZH01000006">
    <property type="protein sequence ID" value="RUL88873.1"/>
    <property type="molecule type" value="Genomic_DNA"/>
</dbReference>
<evidence type="ECO:0000313" key="2">
    <source>
        <dbReference type="Proteomes" id="UP000280296"/>
    </source>
</evidence>
<evidence type="ECO:0000313" key="1">
    <source>
        <dbReference type="EMBL" id="RUL88873.1"/>
    </source>
</evidence>
<keyword evidence="2" id="KW-1185">Reference proteome</keyword>
<name>A0A432MN59_9BACT</name>